<evidence type="ECO:0000256" key="5">
    <source>
        <dbReference type="ARBA" id="ARBA00022676"/>
    </source>
</evidence>
<proteinExistence type="inferred from homology"/>
<keyword evidence="6 10" id="KW-0808">Transferase</keyword>
<dbReference type="InterPro" id="IPR048458">
    <property type="entry name" value="MalQ_N"/>
</dbReference>
<dbReference type="Gene3D" id="3.20.20.80">
    <property type="entry name" value="Glycosidases"/>
    <property type="match status" value="1"/>
</dbReference>
<evidence type="ECO:0000256" key="8">
    <source>
        <dbReference type="ARBA" id="ARBA00031423"/>
    </source>
</evidence>
<evidence type="ECO:0000256" key="2">
    <source>
        <dbReference type="ARBA" id="ARBA00005684"/>
    </source>
</evidence>
<dbReference type="Pfam" id="PF21226">
    <property type="entry name" value="MalQ_N"/>
    <property type="match status" value="1"/>
</dbReference>
<dbReference type="Pfam" id="PF02446">
    <property type="entry name" value="Glyco_hydro_77"/>
    <property type="match status" value="1"/>
</dbReference>
<keyword evidence="5 10" id="KW-0328">Glycosyltransferase</keyword>
<organism evidence="12 13">
    <name type="scientific">Corynebacterium casei LMG S-19264</name>
    <dbReference type="NCBI Taxonomy" id="1285583"/>
    <lineage>
        <taxon>Bacteria</taxon>
        <taxon>Bacillati</taxon>
        <taxon>Actinomycetota</taxon>
        <taxon>Actinomycetes</taxon>
        <taxon>Mycobacteriales</taxon>
        <taxon>Corynebacteriaceae</taxon>
        <taxon>Corynebacterium</taxon>
    </lineage>
</organism>
<evidence type="ECO:0000256" key="10">
    <source>
        <dbReference type="RuleBase" id="RU361207"/>
    </source>
</evidence>
<sequence>MTYRQLLEELASNHDISVGYFSQGGQWIDVSDATLEYTLRALDVNLSAEPDEDELTNRLYLDYLARSSRPLPSAVVAPSGTEKSFNVHVHDGASALVHVALEDGSEREVYQDANDSAAVTVDDTLWGEATFHIPGDLPLGFHQLVLRSDGFEREYTCPLIITPQRLSTADKFVDSPVSGVMAQLYSVRSQKSWGMGDFGDLGELAEVAAREAGADFLLINPLHAAEPEPPVEDSPYLPTTRRFINPIYLRIEDIPELELLDADLRADVEEIAAEFRGRNRSAEPIERNPIFEAKLAVLRELFALQHTEARQKKFKDFTRREGEGLARFAQWCARKEALSGHHAADDEEEQANSVAFYSWLQFLCDEQLGAAHQRALDAGMKIGIITDLAVGVHPGGADAEILSEYLTPQASVGAPPDDYNQQGQDWSQPPWNPVHLAEAGYQPWRDMLATVLRNSGGVRVDHILGLFRLFWIPRMSPPTTGTYVAYDFEAMLGILALEAERAGAVVIGEDLGTMEPWIQGTLSDKGFMGTSIVWFEREDNGAPLAQDQYRPLAMSSVGTHDLPPTLAYLGGEHITLRDRLGLFTRPAEEEAAEDMAFQAQVLHLLSETGLLPERDFANLSRADRGNPTQLMGALHAFIAGTPSALTCTNLVDMVGDIRAQNQPGTTSDLYPNWCIPLCDSAGKPVLIEDLAKNSLFKAIAATSKRGPTALRGE</sequence>
<evidence type="ECO:0000256" key="4">
    <source>
        <dbReference type="ARBA" id="ARBA00020295"/>
    </source>
</evidence>
<gene>
    <name evidence="12" type="ORF">CCASEI_04450</name>
</gene>
<dbReference type="RefSeq" id="WP_025387252.1">
    <property type="nucleotide sequence ID" value="NZ_CP004350.1"/>
</dbReference>
<evidence type="ECO:0000313" key="12">
    <source>
        <dbReference type="EMBL" id="AHI19468.1"/>
    </source>
</evidence>
<dbReference type="SUPFAM" id="SSF51445">
    <property type="entry name" value="(Trans)glycosidases"/>
    <property type="match status" value="1"/>
</dbReference>
<keyword evidence="7 10" id="KW-0119">Carbohydrate metabolism</keyword>
<reference evidence="13" key="1">
    <citation type="submission" date="2013-02" db="EMBL/GenBank/DDBJ databases">
        <title>The complete genome sequence of Corynebacterium casei LMG S-19264 (=DSM 44701).</title>
        <authorList>
            <person name="Ruckert C."/>
            <person name="Albersmeier A."/>
            <person name="Kalinowski J."/>
        </authorList>
    </citation>
    <scope>NUCLEOTIDE SEQUENCE [LARGE SCALE GENOMIC DNA]</scope>
    <source>
        <strain evidence="13">LMG S-19264</strain>
    </source>
</reference>
<comment type="catalytic activity">
    <reaction evidence="1 10">
        <text>Transfers a segment of a (1-&gt;4)-alpha-D-glucan to a new position in an acceptor, which may be glucose or a (1-&gt;4)-alpha-D-glucan.</text>
        <dbReference type="EC" id="2.4.1.25"/>
    </reaction>
</comment>
<keyword evidence="13" id="KW-1185">Reference proteome</keyword>
<evidence type="ECO:0000256" key="1">
    <source>
        <dbReference type="ARBA" id="ARBA00000439"/>
    </source>
</evidence>
<protein>
    <recommendedName>
        <fullName evidence="4 10">4-alpha-glucanotransferase</fullName>
        <ecNumber evidence="3 10">2.4.1.25</ecNumber>
    </recommendedName>
    <alternativeName>
        <fullName evidence="8 10">Amylomaltase</fullName>
    </alternativeName>
    <alternativeName>
        <fullName evidence="9 10">Disproportionating enzyme</fullName>
    </alternativeName>
</protein>
<dbReference type="GeneID" id="82877061"/>
<evidence type="ECO:0000256" key="6">
    <source>
        <dbReference type="ARBA" id="ARBA00022679"/>
    </source>
</evidence>
<dbReference type="EC" id="2.4.1.25" evidence="3 10"/>
<name>A0ABN4CDU6_9CORY</name>
<feature type="domain" description="MalQ N-terminal beta-sandwich" evidence="11">
    <location>
        <begin position="71"/>
        <end position="163"/>
    </location>
</feature>
<evidence type="ECO:0000256" key="3">
    <source>
        <dbReference type="ARBA" id="ARBA00012560"/>
    </source>
</evidence>
<accession>A0ABN4CDU6</accession>
<dbReference type="EMBL" id="CP004350">
    <property type="protein sequence ID" value="AHI19468.1"/>
    <property type="molecule type" value="Genomic_DNA"/>
</dbReference>
<dbReference type="InterPro" id="IPR003385">
    <property type="entry name" value="Glyco_hydro_77"/>
</dbReference>
<evidence type="ECO:0000256" key="9">
    <source>
        <dbReference type="ARBA" id="ARBA00031501"/>
    </source>
</evidence>
<dbReference type="PANTHER" id="PTHR32438:SF5">
    <property type="entry name" value="4-ALPHA-GLUCANOTRANSFERASE DPE1, CHLOROPLASTIC_AMYLOPLASTIC"/>
    <property type="match status" value="1"/>
</dbReference>
<dbReference type="PANTHER" id="PTHR32438">
    <property type="entry name" value="4-ALPHA-GLUCANOTRANSFERASE DPE1, CHLOROPLASTIC/AMYLOPLASTIC"/>
    <property type="match status" value="1"/>
</dbReference>
<evidence type="ECO:0000256" key="7">
    <source>
        <dbReference type="ARBA" id="ARBA00023277"/>
    </source>
</evidence>
<dbReference type="NCBIfam" id="TIGR00217">
    <property type="entry name" value="malQ"/>
    <property type="match status" value="1"/>
</dbReference>
<comment type="similarity">
    <text evidence="2 10">Belongs to the disproportionating enzyme family.</text>
</comment>
<evidence type="ECO:0000313" key="13">
    <source>
        <dbReference type="Proteomes" id="UP000019226"/>
    </source>
</evidence>
<dbReference type="Proteomes" id="UP000019226">
    <property type="component" value="Chromosome"/>
</dbReference>
<dbReference type="InterPro" id="IPR017853">
    <property type="entry name" value="GH"/>
</dbReference>
<evidence type="ECO:0000259" key="11">
    <source>
        <dbReference type="Pfam" id="PF21226"/>
    </source>
</evidence>